<sequence length="738" mass="76591">MSTYLYRLARWCFRNRWKTLAAWVAVVLAAVVIAGVSGGKTNDALTIPGTEAQQAATLLKDRLPAASGASTQVVFAVKDGDITSAAHQAAIDRAVTALGKVSQVTSATNPFQAGAVSPDKRVALGSVTYNAQAAEVRTSTVDQLEPAVSAARDAGVQVEFGGAVYPKAAVGANSEAIGIAVALVILCLTFGSLVAAGLPIITAFFGLITTMMGITALAAVTDIASSATSVATMLGLSCGIDYAVFILARYRSYLLEGHEPGDAAGRAAGTAGSSVVFAALSVIIALCGLSVVGIPFLTTMGLAAAATVALALLVALTLVPAAFGVLGRRAARFSRLPLLRRAAPAGRTAATDPDRLAGTRWARWVVRRRIPVLVIGVLALGVLTVPVASMDLGIPGSNSLSTSDTSRRAYDLTTAHFGPGYNGALTVVADDVTTSGQAQRVSDAISKVPGVASSSVAVTTNDIALINVVPTTGPNDPATTDLVHHIRDQRTALEAGTGAHLLVGGLTATNIDVSAKLGGALPIFLFTVVALAFVLLTFAFRTIIVPIKSIIGFLLSAGAAFGAQVAVFQWGWGKSLLGIEPTQTLSFLPVILLAIMFGLSSDYEVFVVSRIKEQFTRTGDARRAVTLGTGQSARVVSAAALIMASIFVSFVFAPEPTIKEIGFSFAVGVLVDAFVVRLTLVPAAMAVLGAKAWYHPRWFSRYVPDPDIEGERLDDKLGDDKPSDDRPGDEKHRLTTHV</sequence>
<comment type="caution">
    <text evidence="1">The sequence shown here is derived from an EMBL/GenBank/DDBJ whole genome shotgun (WGS) entry which is preliminary data.</text>
</comment>
<dbReference type="InterPro" id="IPR050545">
    <property type="entry name" value="Mycobact_MmpL"/>
</dbReference>
<evidence type="ECO:0000313" key="2">
    <source>
        <dbReference type="Proteomes" id="UP001592582"/>
    </source>
</evidence>
<dbReference type="Proteomes" id="UP001592582">
    <property type="component" value="Unassembled WGS sequence"/>
</dbReference>
<dbReference type="PANTHER" id="PTHR33406">
    <property type="entry name" value="MEMBRANE PROTEIN MJ1562-RELATED"/>
    <property type="match status" value="1"/>
</dbReference>
<dbReference type="PROSITE" id="PS50156">
    <property type="entry name" value="SSD"/>
    <property type="match status" value="1"/>
</dbReference>
<evidence type="ECO:0000313" key="1">
    <source>
        <dbReference type="EMBL" id="MFC1411551.1"/>
    </source>
</evidence>
<gene>
    <name evidence="1" type="ORF">ACEZDG_19995</name>
</gene>
<dbReference type="InterPro" id="IPR004869">
    <property type="entry name" value="MMPL_dom"/>
</dbReference>
<accession>A0ABV6VCV6</accession>
<organism evidence="1 2">
    <name type="scientific">Streptacidiphilus alkalitolerans</name>
    <dbReference type="NCBI Taxonomy" id="3342712"/>
    <lineage>
        <taxon>Bacteria</taxon>
        <taxon>Bacillati</taxon>
        <taxon>Actinomycetota</taxon>
        <taxon>Actinomycetes</taxon>
        <taxon>Kitasatosporales</taxon>
        <taxon>Streptomycetaceae</taxon>
        <taxon>Streptacidiphilus</taxon>
    </lineage>
</organism>
<reference evidence="1 2" key="1">
    <citation type="submission" date="2024-09" db="EMBL/GenBank/DDBJ databases">
        <authorList>
            <person name="Lee S.D."/>
        </authorList>
    </citation>
    <scope>NUCLEOTIDE SEQUENCE [LARGE SCALE GENOMIC DNA]</scope>
    <source>
        <strain evidence="1 2">N1-1</strain>
    </source>
</reference>
<protein>
    <submittedName>
        <fullName evidence="1">MMPL family transporter</fullName>
    </submittedName>
</protein>
<name>A0ABV6VCV6_9ACTN</name>
<keyword evidence="2" id="KW-1185">Reference proteome</keyword>
<dbReference type="EMBL" id="JBHEZX010000008">
    <property type="protein sequence ID" value="MFC1411551.1"/>
    <property type="molecule type" value="Genomic_DNA"/>
</dbReference>
<dbReference type="PANTHER" id="PTHR33406:SF13">
    <property type="entry name" value="MEMBRANE PROTEIN YDFJ"/>
    <property type="match status" value="1"/>
</dbReference>
<dbReference type="InterPro" id="IPR000731">
    <property type="entry name" value="SSD"/>
</dbReference>
<proteinExistence type="predicted"/>
<dbReference type="Pfam" id="PF03176">
    <property type="entry name" value="MMPL"/>
    <property type="match status" value="2"/>
</dbReference>
<dbReference type="SUPFAM" id="SSF82866">
    <property type="entry name" value="Multidrug efflux transporter AcrB transmembrane domain"/>
    <property type="match status" value="2"/>
</dbReference>
<dbReference type="Gene3D" id="1.20.1640.10">
    <property type="entry name" value="Multidrug efflux transporter AcrB transmembrane domain"/>
    <property type="match status" value="2"/>
</dbReference>